<gene>
    <name evidence="8" type="ORF">FA13DRAFT_1765305</name>
    <name evidence="7" type="ORF">FA13DRAFT_1766081</name>
</gene>
<evidence type="ECO:0000313" key="7">
    <source>
        <dbReference type="EMBL" id="TEB24221.1"/>
    </source>
</evidence>
<dbReference type="InterPro" id="IPR027443">
    <property type="entry name" value="IPNS-like_sf"/>
</dbReference>
<dbReference type="PANTHER" id="PTHR10209:SF804">
    <property type="entry name" value="FE2OG DIOXYGENASE DOMAIN-CONTAINING PROTEIN"/>
    <property type="match status" value="1"/>
</dbReference>
<dbReference type="OrthoDB" id="288590at2759"/>
<dbReference type="PRINTS" id="PR00682">
    <property type="entry name" value="IPNSYNTHASE"/>
</dbReference>
<comment type="caution">
    <text evidence="7">The sequence shown here is derived from an EMBL/GenBank/DDBJ whole genome shotgun (WGS) entry which is preliminary data.</text>
</comment>
<evidence type="ECO:0000313" key="8">
    <source>
        <dbReference type="EMBL" id="TEB27361.1"/>
    </source>
</evidence>
<dbReference type="InterPro" id="IPR044861">
    <property type="entry name" value="IPNS-like_FE2OG_OXY"/>
</dbReference>
<dbReference type="STRING" id="71717.A0A4Y7SR81"/>
<evidence type="ECO:0000313" key="9">
    <source>
        <dbReference type="Proteomes" id="UP000298030"/>
    </source>
</evidence>
<dbReference type="Pfam" id="PF14226">
    <property type="entry name" value="DIOX_N"/>
    <property type="match status" value="1"/>
</dbReference>
<dbReference type="GO" id="GO:0016491">
    <property type="term" value="F:oxidoreductase activity"/>
    <property type="evidence" value="ECO:0007669"/>
    <property type="project" value="UniProtKB-KW"/>
</dbReference>
<reference evidence="7 9" key="1">
    <citation type="journal article" date="2019" name="Nat. Ecol. Evol.">
        <title>Megaphylogeny resolves global patterns of mushroom evolution.</title>
        <authorList>
            <person name="Varga T."/>
            <person name="Krizsan K."/>
            <person name="Foldi C."/>
            <person name="Dima B."/>
            <person name="Sanchez-Garcia M."/>
            <person name="Sanchez-Ramirez S."/>
            <person name="Szollosi G.J."/>
            <person name="Szarkandi J.G."/>
            <person name="Papp V."/>
            <person name="Albert L."/>
            <person name="Andreopoulos W."/>
            <person name="Angelini C."/>
            <person name="Antonin V."/>
            <person name="Barry K.W."/>
            <person name="Bougher N.L."/>
            <person name="Buchanan P."/>
            <person name="Buyck B."/>
            <person name="Bense V."/>
            <person name="Catcheside P."/>
            <person name="Chovatia M."/>
            <person name="Cooper J."/>
            <person name="Damon W."/>
            <person name="Desjardin D."/>
            <person name="Finy P."/>
            <person name="Geml J."/>
            <person name="Haridas S."/>
            <person name="Hughes K."/>
            <person name="Justo A."/>
            <person name="Karasinski D."/>
            <person name="Kautmanova I."/>
            <person name="Kiss B."/>
            <person name="Kocsube S."/>
            <person name="Kotiranta H."/>
            <person name="LaButti K.M."/>
            <person name="Lechner B.E."/>
            <person name="Liimatainen K."/>
            <person name="Lipzen A."/>
            <person name="Lukacs Z."/>
            <person name="Mihaltcheva S."/>
            <person name="Morgado L.N."/>
            <person name="Niskanen T."/>
            <person name="Noordeloos M.E."/>
            <person name="Ohm R.A."/>
            <person name="Ortiz-Santana B."/>
            <person name="Ovrebo C."/>
            <person name="Racz N."/>
            <person name="Riley R."/>
            <person name="Savchenko A."/>
            <person name="Shiryaev A."/>
            <person name="Soop K."/>
            <person name="Spirin V."/>
            <person name="Szebenyi C."/>
            <person name="Tomsovsky M."/>
            <person name="Tulloss R.E."/>
            <person name="Uehling J."/>
            <person name="Grigoriev I.V."/>
            <person name="Vagvolgyi C."/>
            <person name="Papp T."/>
            <person name="Martin F.M."/>
            <person name="Miettinen O."/>
            <person name="Hibbett D.S."/>
            <person name="Nagy L.G."/>
        </authorList>
    </citation>
    <scope>NUCLEOTIDE SEQUENCE [LARGE SCALE GENOMIC DNA]</scope>
    <source>
        <strain evidence="7 9">FP101781</strain>
    </source>
</reference>
<keyword evidence="4 5" id="KW-0408">Iron</keyword>
<dbReference type="SUPFAM" id="SSF51197">
    <property type="entry name" value="Clavaminate synthase-like"/>
    <property type="match status" value="1"/>
</dbReference>
<evidence type="ECO:0000259" key="6">
    <source>
        <dbReference type="PROSITE" id="PS51471"/>
    </source>
</evidence>
<evidence type="ECO:0000256" key="1">
    <source>
        <dbReference type="ARBA" id="ARBA00008056"/>
    </source>
</evidence>
<protein>
    <submittedName>
        <fullName evidence="7">Clavaminate synthase-like protein</fullName>
    </submittedName>
</protein>
<organism evidence="7 9">
    <name type="scientific">Coprinellus micaceus</name>
    <name type="common">Glistening ink-cap mushroom</name>
    <name type="synonym">Coprinus micaceus</name>
    <dbReference type="NCBI Taxonomy" id="71717"/>
    <lineage>
        <taxon>Eukaryota</taxon>
        <taxon>Fungi</taxon>
        <taxon>Dikarya</taxon>
        <taxon>Basidiomycota</taxon>
        <taxon>Agaricomycotina</taxon>
        <taxon>Agaricomycetes</taxon>
        <taxon>Agaricomycetidae</taxon>
        <taxon>Agaricales</taxon>
        <taxon>Agaricineae</taxon>
        <taxon>Psathyrellaceae</taxon>
        <taxon>Coprinellus</taxon>
    </lineage>
</organism>
<evidence type="ECO:0000256" key="5">
    <source>
        <dbReference type="RuleBase" id="RU003682"/>
    </source>
</evidence>
<dbReference type="Proteomes" id="UP000298030">
    <property type="component" value="Unassembled WGS sequence"/>
</dbReference>
<evidence type="ECO:0000256" key="3">
    <source>
        <dbReference type="ARBA" id="ARBA00023002"/>
    </source>
</evidence>
<dbReference type="GO" id="GO:0046872">
    <property type="term" value="F:metal ion binding"/>
    <property type="evidence" value="ECO:0007669"/>
    <property type="project" value="UniProtKB-KW"/>
</dbReference>
<dbReference type="Pfam" id="PF03171">
    <property type="entry name" value="2OG-FeII_Oxy"/>
    <property type="match status" value="1"/>
</dbReference>
<dbReference type="InterPro" id="IPR005123">
    <property type="entry name" value="Oxoglu/Fe-dep_dioxygenase_dom"/>
</dbReference>
<name>A0A4Y7SR81_COPMI</name>
<dbReference type="EMBL" id="QPFP01000040">
    <property type="protein sequence ID" value="TEB27361.1"/>
    <property type="molecule type" value="Genomic_DNA"/>
</dbReference>
<dbReference type="PANTHER" id="PTHR10209">
    <property type="entry name" value="OXIDOREDUCTASE, 2OG-FE II OXYGENASE FAMILY PROTEIN"/>
    <property type="match status" value="1"/>
</dbReference>
<keyword evidence="2 5" id="KW-0479">Metal-binding</keyword>
<proteinExistence type="inferred from homology"/>
<keyword evidence="3 5" id="KW-0560">Oxidoreductase</keyword>
<feature type="domain" description="Fe2OG dioxygenase" evidence="6">
    <location>
        <begin position="210"/>
        <end position="313"/>
    </location>
</feature>
<keyword evidence="9" id="KW-1185">Reference proteome</keyword>
<dbReference type="PROSITE" id="PS51471">
    <property type="entry name" value="FE2OG_OXY"/>
    <property type="match status" value="1"/>
</dbReference>
<accession>A0A4Y7SR81</accession>
<evidence type="ECO:0000256" key="4">
    <source>
        <dbReference type="ARBA" id="ARBA00023004"/>
    </source>
</evidence>
<dbReference type="EMBL" id="QPFP01000069">
    <property type="protein sequence ID" value="TEB24221.1"/>
    <property type="molecule type" value="Genomic_DNA"/>
</dbReference>
<dbReference type="AlphaFoldDB" id="A0A4Y7SR81"/>
<dbReference type="Gene3D" id="2.60.120.330">
    <property type="entry name" value="B-lactam Antibiotic, Isopenicillin N Synthase, Chain"/>
    <property type="match status" value="1"/>
</dbReference>
<dbReference type="InterPro" id="IPR026992">
    <property type="entry name" value="DIOX_N"/>
</dbReference>
<sequence>MASLHEGAELPPVNLDVTPCPGFLLASSRTESTFDEIPVIDLADAFSGNAEKRSELAVKIRDACVNVGFFYVKNHGIPQATIEKTIAAAKTYFALPEEVKMQLDIHKSSNFKGYTALLGENTDVTGNGDLHEGFDIGFESAPGSQATSPNASTGGSMAGENVWPDGLPGFKDAVLQYYHSALDLGRIFFPLFALALDMPGGWFDDKTKESAAIMRLLHYPPQSATTVQEGQIGIGAHTDYECFTLLWQDKAGGLQVKNSSGKWIDAVPIPGTIVVNLGDQFARWTDDVFKSTPHRVINRSGAERYSIPLFFGTDYDVLLTPIPTCLSPGRTPQYEPIKAGDYVKARLEATYAHSAA</sequence>
<evidence type="ECO:0000256" key="2">
    <source>
        <dbReference type="ARBA" id="ARBA00022723"/>
    </source>
</evidence>
<comment type="similarity">
    <text evidence="1 5">Belongs to the iron/ascorbate-dependent oxidoreductase family.</text>
</comment>